<dbReference type="OrthoDB" id="3189065at2"/>
<dbReference type="Gene3D" id="3.20.20.140">
    <property type="entry name" value="Metal-dependent hydrolases"/>
    <property type="match status" value="1"/>
</dbReference>
<dbReference type="STRING" id="1070870.SAMN05444351_2563"/>
<dbReference type="SUPFAM" id="SSF51556">
    <property type="entry name" value="Metallo-dependent hydrolases"/>
    <property type="match status" value="1"/>
</dbReference>
<dbReference type="InterPro" id="IPR050287">
    <property type="entry name" value="MTA/SAH_deaminase"/>
</dbReference>
<name>A0A1M5JNT3_9ACTN</name>
<dbReference type="Gene3D" id="2.30.40.10">
    <property type="entry name" value="Urease, subunit C, domain 1"/>
    <property type="match status" value="1"/>
</dbReference>
<dbReference type="SUPFAM" id="SSF51338">
    <property type="entry name" value="Composite domain of metallo-dependent hydrolases"/>
    <property type="match status" value="1"/>
</dbReference>
<keyword evidence="3" id="KW-1185">Reference proteome</keyword>
<dbReference type="EMBL" id="FQVX01000002">
    <property type="protein sequence ID" value="SHG41633.1"/>
    <property type="molecule type" value="Genomic_DNA"/>
</dbReference>
<dbReference type="Proteomes" id="UP000184471">
    <property type="component" value="Unassembled WGS sequence"/>
</dbReference>
<reference evidence="2 3" key="1">
    <citation type="submission" date="2016-11" db="EMBL/GenBank/DDBJ databases">
        <authorList>
            <person name="Jaros S."/>
            <person name="Januszkiewicz K."/>
            <person name="Wedrychowicz H."/>
        </authorList>
    </citation>
    <scope>NUCLEOTIDE SEQUENCE [LARGE SCALE GENOMIC DNA]</scope>
    <source>
        <strain evidence="2 3">DSM 45408</strain>
    </source>
</reference>
<dbReference type="GO" id="GO:0016810">
    <property type="term" value="F:hydrolase activity, acting on carbon-nitrogen (but not peptide) bonds"/>
    <property type="evidence" value="ECO:0007669"/>
    <property type="project" value="InterPro"/>
</dbReference>
<feature type="domain" description="Amidohydrolase-related" evidence="1">
    <location>
        <begin position="56"/>
        <end position="417"/>
    </location>
</feature>
<evidence type="ECO:0000259" key="1">
    <source>
        <dbReference type="Pfam" id="PF01979"/>
    </source>
</evidence>
<dbReference type="NCBIfam" id="NF006056">
    <property type="entry name" value="PRK08204.1"/>
    <property type="match status" value="1"/>
</dbReference>
<proteinExistence type="predicted"/>
<sequence>MAQHRTLVTGGHVVSMDPAIGDLPTGDVLIEDGAIVAVAPSLQVDDAEVVDATGGVVLPGLIDTHRHTWQSVVRGICADWTLGDYYFGIRLAISPAMTPEDVRVGQLLGGADALNAGVTTLLDFSHTNNTPAHSDAAVAGIVESGVRAAHCHGFFESRPADPQFGTHDDRVRDLRRLAGQHFPDPRGLVTLGVSLSEVFGQPWQHTLDELAVARELGALVVSHTGCVWGSCVTGGIRELDEAGQLGPDIVHVHCNTLDDDEWAALARTGGKVSISVETELNMGMGRPVFERCRRHGIAPTLSADVISLNSGDLWHEMRFGLGFDRWDATQAVNLAGRMPETVTTTAREALTWTTVNAADAMGMGDRIGSLTPGKRGDVVVVGGGSFEMHPRPDVVGSLVFQTTVADVRTVLVDGRVVKRDGALVDHDLAALGRQADEVCDGLLQRLSDAGVTLPGTPENGWDVMEPLFQANRPQPAVR</sequence>
<protein>
    <submittedName>
        <fullName evidence="2">Cytosine/adenosine deaminase</fullName>
    </submittedName>
</protein>
<dbReference type="AlphaFoldDB" id="A0A1M5JNT3"/>
<dbReference type="InterPro" id="IPR011059">
    <property type="entry name" value="Metal-dep_hydrolase_composite"/>
</dbReference>
<dbReference type="InterPro" id="IPR032466">
    <property type="entry name" value="Metal_Hydrolase"/>
</dbReference>
<evidence type="ECO:0000313" key="3">
    <source>
        <dbReference type="Proteomes" id="UP000184471"/>
    </source>
</evidence>
<dbReference type="InterPro" id="IPR006680">
    <property type="entry name" value="Amidohydro-rel"/>
</dbReference>
<evidence type="ECO:0000313" key="2">
    <source>
        <dbReference type="EMBL" id="SHG41633.1"/>
    </source>
</evidence>
<dbReference type="PANTHER" id="PTHR43794:SF5">
    <property type="entry name" value="CHLOROHYDROLASE FAMILY PROTEIN"/>
    <property type="match status" value="1"/>
</dbReference>
<accession>A0A1M5JNT3</accession>
<dbReference type="PANTHER" id="PTHR43794">
    <property type="entry name" value="AMINOHYDROLASE SSNA-RELATED"/>
    <property type="match status" value="1"/>
</dbReference>
<gene>
    <name evidence="2" type="ORF">SAMN05444351_2563</name>
</gene>
<dbReference type="RefSeq" id="WP_073420434.1">
    <property type="nucleotide sequence ID" value="NZ_FQVX01000002.1"/>
</dbReference>
<dbReference type="Pfam" id="PF01979">
    <property type="entry name" value="Amidohydro_1"/>
    <property type="match status" value="1"/>
</dbReference>
<organism evidence="2 3">
    <name type="scientific">Geodermatophilus nigrescens</name>
    <dbReference type="NCBI Taxonomy" id="1070870"/>
    <lineage>
        <taxon>Bacteria</taxon>
        <taxon>Bacillati</taxon>
        <taxon>Actinomycetota</taxon>
        <taxon>Actinomycetes</taxon>
        <taxon>Geodermatophilales</taxon>
        <taxon>Geodermatophilaceae</taxon>
        <taxon>Geodermatophilus</taxon>
    </lineage>
</organism>